<dbReference type="CDD" id="cd01650">
    <property type="entry name" value="RT_nLTR_like"/>
    <property type="match status" value="1"/>
</dbReference>
<protein>
    <submittedName>
        <fullName evidence="2">Putative RNA-directed DNA polymerase from transposon BS</fullName>
    </submittedName>
</protein>
<dbReference type="Pfam" id="PF00078">
    <property type="entry name" value="RVT_1"/>
    <property type="match status" value="1"/>
</dbReference>
<dbReference type="InterPro" id="IPR000477">
    <property type="entry name" value="RT_dom"/>
</dbReference>
<name>A0A2B4SEE8_STYPI</name>
<proteinExistence type="predicted"/>
<gene>
    <name evidence="2" type="primary">RTase</name>
    <name evidence="2" type="ORF">AWC38_SpisGene7800</name>
</gene>
<comment type="caution">
    <text evidence="2">The sequence shown here is derived from an EMBL/GenBank/DDBJ whole genome shotgun (WGS) entry which is preliminary data.</text>
</comment>
<evidence type="ECO:0000313" key="3">
    <source>
        <dbReference type="Proteomes" id="UP000225706"/>
    </source>
</evidence>
<dbReference type="SUPFAM" id="SSF56672">
    <property type="entry name" value="DNA/RNA polymerases"/>
    <property type="match status" value="1"/>
</dbReference>
<dbReference type="InterPro" id="IPR043502">
    <property type="entry name" value="DNA/RNA_pol_sf"/>
</dbReference>
<organism evidence="2 3">
    <name type="scientific">Stylophora pistillata</name>
    <name type="common">Smooth cauliflower coral</name>
    <dbReference type="NCBI Taxonomy" id="50429"/>
    <lineage>
        <taxon>Eukaryota</taxon>
        <taxon>Metazoa</taxon>
        <taxon>Cnidaria</taxon>
        <taxon>Anthozoa</taxon>
        <taxon>Hexacorallia</taxon>
        <taxon>Scleractinia</taxon>
        <taxon>Astrocoeniina</taxon>
        <taxon>Pocilloporidae</taxon>
        <taxon>Stylophora</taxon>
    </lineage>
</organism>
<accession>A0A2B4SEE8</accession>
<dbReference type="GO" id="GO:0003964">
    <property type="term" value="F:RNA-directed DNA polymerase activity"/>
    <property type="evidence" value="ECO:0007669"/>
    <property type="project" value="UniProtKB-KW"/>
</dbReference>
<dbReference type="STRING" id="50429.A0A2B4SEE8"/>
<sequence length="345" mass="39233">MIRAFSKRIQQLQHGFQPGKSTETQLLEVYHDILDKLTNGQEVDVIHLDLSKAFDKVAHRLLLSKLQLLGISGPVLLWFSSYLSDRYQRVVVDGISSDWFPVPSGVPQGSILGPLLFLVFINDMSCSITHGSKLGLFADDSKLYRSIVSDRCASLLQADLDNSKTWCDNNGMSFSTNKCKVPHMSKRTSRQREKHTYHLDGQTLDSPPDTKGLGVTVTTPLSWKTHIEEICAKYNKVLGLVKRVCGRDIVNVSTKKMIHTALVRPIVEYVSSAWSPYTAKHRGLIENIQRRATKFILNYPDRKTSYTARLKTLSLLPLEFRREVHDLVILYKIRYKNDNKVDTTQ</sequence>
<keyword evidence="2" id="KW-0808">Transferase</keyword>
<feature type="domain" description="Reverse transcriptase" evidence="1">
    <location>
        <begin position="1"/>
        <end position="217"/>
    </location>
</feature>
<dbReference type="PANTHER" id="PTHR33332">
    <property type="entry name" value="REVERSE TRANSCRIPTASE DOMAIN-CONTAINING PROTEIN"/>
    <property type="match status" value="1"/>
</dbReference>
<dbReference type="Proteomes" id="UP000225706">
    <property type="component" value="Unassembled WGS sequence"/>
</dbReference>
<keyword evidence="2" id="KW-0695">RNA-directed DNA polymerase</keyword>
<evidence type="ECO:0000313" key="2">
    <source>
        <dbReference type="EMBL" id="PFX27469.1"/>
    </source>
</evidence>
<reference evidence="3" key="1">
    <citation type="journal article" date="2017" name="bioRxiv">
        <title>Comparative analysis of the genomes of Stylophora pistillata and Acropora digitifera provides evidence for extensive differences between species of corals.</title>
        <authorList>
            <person name="Voolstra C.R."/>
            <person name="Li Y."/>
            <person name="Liew Y.J."/>
            <person name="Baumgarten S."/>
            <person name="Zoccola D."/>
            <person name="Flot J.-F."/>
            <person name="Tambutte S."/>
            <person name="Allemand D."/>
            <person name="Aranda M."/>
        </authorList>
    </citation>
    <scope>NUCLEOTIDE SEQUENCE [LARGE SCALE GENOMIC DNA]</scope>
</reference>
<dbReference type="AlphaFoldDB" id="A0A2B4SEE8"/>
<keyword evidence="2" id="KW-0548">Nucleotidyltransferase</keyword>
<keyword evidence="3" id="KW-1185">Reference proteome</keyword>
<evidence type="ECO:0000259" key="1">
    <source>
        <dbReference type="PROSITE" id="PS50878"/>
    </source>
</evidence>
<dbReference type="EMBL" id="LSMT01000102">
    <property type="protein sequence ID" value="PFX27469.1"/>
    <property type="molecule type" value="Genomic_DNA"/>
</dbReference>
<dbReference type="OrthoDB" id="5987385at2759"/>
<dbReference type="PROSITE" id="PS50878">
    <property type="entry name" value="RT_POL"/>
    <property type="match status" value="1"/>
</dbReference>